<keyword evidence="6" id="KW-1133">Transmembrane helix</keyword>
<gene>
    <name evidence="8" type="ORF">ACFOOQ_08470</name>
</gene>
<evidence type="ECO:0000256" key="5">
    <source>
        <dbReference type="SAM" id="MobiDB-lite"/>
    </source>
</evidence>
<sequence>MGDGGFQFLDIILLGAVAGFIVLRLRSVLGQRTGHEQQRRRRFGGGPEAESGETADENKVITLPRRDQPAAPSGDAKIDRITSVDPRFDPAEFVAGATAAYEMIVTAFAAGDKDTLRPLLSREVFTDFAGAIDERAKRGEIMETKVVGMRGAEITETQVNGRIAEVTVSFRSELMTAIRDAHDHVVGGHANKVEEVTDVWTFARDTGSRDPNWTLIATSAPAAPTTPV</sequence>
<dbReference type="Gene3D" id="3.10.450.240">
    <property type="match status" value="1"/>
</dbReference>
<protein>
    <submittedName>
        <fullName evidence="8">Tim44/TimA family putative adaptor protein</fullName>
    </submittedName>
</protein>
<evidence type="ECO:0000256" key="4">
    <source>
        <dbReference type="ARBA" id="ARBA00023136"/>
    </source>
</evidence>
<keyword evidence="4 6" id="KW-0472">Membrane</keyword>
<name>A0ABV7VDI6_9PROT</name>
<evidence type="ECO:0000256" key="6">
    <source>
        <dbReference type="SAM" id="Phobius"/>
    </source>
</evidence>
<organism evidence="8 9">
    <name type="scientific">Ferrovibrio xuzhouensis</name>
    <dbReference type="NCBI Taxonomy" id="1576914"/>
    <lineage>
        <taxon>Bacteria</taxon>
        <taxon>Pseudomonadati</taxon>
        <taxon>Pseudomonadota</taxon>
        <taxon>Alphaproteobacteria</taxon>
        <taxon>Rhodospirillales</taxon>
        <taxon>Rhodospirillaceae</taxon>
        <taxon>Ferrovibrio</taxon>
    </lineage>
</organism>
<proteinExistence type="inferred from homology"/>
<comment type="caution">
    <text evidence="8">The sequence shown here is derived from an EMBL/GenBank/DDBJ whole genome shotgun (WGS) entry which is preliminary data.</text>
</comment>
<evidence type="ECO:0000313" key="9">
    <source>
        <dbReference type="Proteomes" id="UP001595711"/>
    </source>
</evidence>
<evidence type="ECO:0000259" key="7">
    <source>
        <dbReference type="SMART" id="SM00978"/>
    </source>
</evidence>
<evidence type="ECO:0000313" key="8">
    <source>
        <dbReference type="EMBL" id="MFC3675573.1"/>
    </source>
</evidence>
<comment type="similarity">
    <text evidence="2">Belongs to the Tim44 family.</text>
</comment>
<feature type="domain" description="Tim44-like" evidence="7">
    <location>
        <begin position="74"/>
        <end position="220"/>
    </location>
</feature>
<evidence type="ECO:0000256" key="3">
    <source>
        <dbReference type="ARBA" id="ARBA00022946"/>
    </source>
</evidence>
<dbReference type="PANTHER" id="PTHR10721:SF1">
    <property type="entry name" value="MITOCHONDRIAL IMPORT INNER MEMBRANE TRANSLOCASE SUBUNIT TIM44"/>
    <property type="match status" value="1"/>
</dbReference>
<dbReference type="Proteomes" id="UP001595711">
    <property type="component" value="Unassembled WGS sequence"/>
</dbReference>
<dbReference type="SMART" id="SM00978">
    <property type="entry name" value="Tim44"/>
    <property type="match status" value="1"/>
</dbReference>
<accession>A0ABV7VDI6</accession>
<dbReference type="EMBL" id="JBHRYJ010000001">
    <property type="protein sequence ID" value="MFC3675573.1"/>
    <property type="molecule type" value="Genomic_DNA"/>
</dbReference>
<dbReference type="NCBIfam" id="NF033779">
    <property type="entry name" value="Tim44_TimA_adap"/>
    <property type="match status" value="1"/>
</dbReference>
<dbReference type="InterPro" id="IPR039544">
    <property type="entry name" value="Tim44-like"/>
</dbReference>
<dbReference type="SUPFAM" id="SSF54427">
    <property type="entry name" value="NTF2-like"/>
    <property type="match status" value="1"/>
</dbReference>
<dbReference type="RefSeq" id="WP_379724389.1">
    <property type="nucleotide sequence ID" value="NZ_JBHRYJ010000001.1"/>
</dbReference>
<evidence type="ECO:0000256" key="2">
    <source>
        <dbReference type="ARBA" id="ARBA00009597"/>
    </source>
</evidence>
<dbReference type="PIRSF" id="PIRSF031890">
    <property type="entry name" value="UCP031890_transporter_Tim44"/>
    <property type="match status" value="1"/>
</dbReference>
<evidence type="ECO:0000256" key="1">
    <source>
        <dbReference type="ARBA" id="ARBA00004370"/>
    </source>
</evidence>
<feature type="transmembrane region" description="Helical" evidence="6">
    <location>
        <begin position="6"/>
        <end position="25"/>
    </location>
</feature>
<keyword evidence="3" id="KW-0809">Transit peptide</keyword>
<dbReference type="PANTHER" id="PTHR10721">
    <property type="entry name" value="MITOCHONDRIAL IMPORT INNER MEMBRANE TRANSLOCASE SUBUNIT TIM44"/>
    <property type="match status" value="1"/>
</dbReference>
<keyword evidence="9" id="KW-1185">Reference proteome</keyword>
<reference evidence="9" key="1">
    <citation type="journal article" date="2019" name="Int. J. Syst. Evol. Microbiol.">
        <title>The Global Catalogue of Microorganisms (GCM) 10K type strain sequencing project: providing services to taxonomists for standard genome sequencing and annotation.</title>
        <authorList>
            <consortium name="The Broad Institute Genomics Platform"/>
            <consortium name="The Broad Institute Genome Sequencing Center for Infectious Disease"/>
            <person name="Wu L."/>
            <person name="Ma J."/>
        </authorList>
    </citation>
    <scope>NUCLEOTIDE SEQUENCE [LARGE SCALE GENOMIC DNA]</scope>
    <source>
        <strain evidence="9">KCTC 42182</strain>
    </source>
</reference>
<dbReference type="InterPro" id="IPR032710">
    <property type="entry name" value="NTF2-like_dom_sf"/>
</dbReference>
<comment type="subcellular location">
    <subcellularLocation>
        <location evidence="1">Membrane</location>
    </subcellularLocation>
</comment>
<dbReference type="InterPro" id="IPR007379">
    <property type="entry name" value="Tim44-like_dom"/>
</dbReference>
<dbReference type="InterPro" id="IPR016985">
    <property type="entry name" value="UCP031890_Tim44-rel"/>
</dbReference>
<dbReference type="Pfam" id="PF04280">
    <property type="entry name" value="Tim44"/>
    <property type="match status" value="1"/>
</dbReference>
<feature type="region of interest" description="Disordered" evidence="5">
    <location>
        <begin position="34"/>
        <end position="59"/>
    </location>
</feature>
<keyword evidence="6" id="KW-0812">Transmembrane</keyword>